<dbReference type="EMBL" id="NAJQ01000070">
    <property type="protein sequence ID" value="TKA80440.1"/>
    <property type="molecule type" value="Genomic_DNA"/>
</dbReference>
<evidence type="ECO:0000256" key="1">
    <source>
        <dbReference type="ARBA" id="ARBA00022679"/>
    </source>
</evidence>
<dbReference type="InterPro" id="IPR016181">
    <property type="entry name" value="Acyl_CoA_acyltransferase"/>
</dbReference>
<gene>
    <name evidence="4" type="ORF">B0A55_03384</name>
</gene>
<dbReference type="PANTHER" id="PTHR43420:SF47">
    <property type="entry name" value="N-ACETYLTRANSFERASE DOMAIN-CONTAINING PROTEIN"/>
    <property type="match status" value="1"/>
</dbReference>
<organism evidence="4 5">
    <name type="scientific">Friedmanniomyces simplex</name>
    <dbReference type="NCBI Taxonomy" id="329884"/>
    <lineage>
        <taxon>Eukaryota</taxon>
        <taxon>Fungi</taxon>
        <taxon>Dikarya</taxon>
        <taxon>Ascomycota</taxon>
        <taxon>Pezizomycotina</taxon>
        <taxon>Dothideomycetes</taxon>
        <taxon>Dothideomycetidae</taxon>
        <taxon>Mycosphaerellales</taxon>
        <taxon>Teratosphaeriaceae</taxon>
        <taxon>Friedmanniomyces</taxon>
    </lineage>
</organism>
<keyword evidence="2" id="KW-0012">Acyltransferase</keyword>
<dbReference type="SUPFAM" id="SSF55729">
    <property type="entry name" value="Acyl-CoA N-acyltransferases (Nat)"/>
    <property type="match status" value="1"/>
</dbReference>
<comment type="caution">
    <text evidence="4">The sequence shown here is derived from an EMBL/GenBank/DDBJ whole genome shotgun (WGS) entry which is preliminary data.</text>
</comment>
<dbReference type="InterPro" id="IPR050680">
    <property type="entry name" value="YpeA/RimI_acetyltransf"/>
</dbReference>
<keyword evidence="1" id="KW-0808">Transferase</keyword>
<dbReference type="PROSITE" id="PS51186">
    <property type="entry name" value="GNAT"/>
    <property type="match status" value="1"/>
</dbReference>
<evidence type="ECO:0000256" key="2">
    <source>
        <dbReference type="ARBA" id="ARBA00023315"/>
    </source>
</evidence>
<evidence type="ECO:0000313" key="4">
    <source>
        <dbReference type="EMBL" id="TKA80440.1"/>
    </source>
</evidence>
<evidence type="ECO:0000259" key="3">
    <source>
        <dbReference type="PROSITE" id="PS51186"/>
    </source>
</evidence>
<dbReference type="Pfam" id="PF13673">
    <property type="entry name" value="Acetyltransf_10"/>
    <property type="match status" value="1"/>
</dbReference>
<feature type="domain" description="N-acetyltransferase" evidence="3">
    <location>
        <begin position="1"/>
        <end position="193"/>
    </location>
</feature>
<dbReference type="PANTHER" id="PTHR43420">
    <property type="entry name" value="ACETYLTRANSFERASE"/>
    <property type="match status" value="1"/>
</dbReference>
<keyword evidence="5" id="KW-1185">Reference proteome</keyword>
<name>A0A4U0XS56_9PEZI</name>
<dbReference type="InterPro" id="IPR000182">
    <property type="entry name" value="GNAT_dom"/>
</dbReference>
<dbReference type="Gene3D" id="3.40.630.30">
    <property type="match status" value="1"/>
</dbReference>
<accession>A0A4U0XS56</accession>
<dbReference type="OrthoDB" id="41532at2759"/>
<sequence>MARLSNPQAAHFIASLADSDSAENPGNGLAALLSTEWVGFVALLGPVPFGGEGSAKVSAAHDPYSQMQVTGLSSNLERTSAQAKIERPAQSGMLEFHIGAVFVDPGVRKTGVGKALIEAALSEAETQVRKQKADTFECTIHVDTYNHAAVKLYQKMGFVVVGEETYAQQTVAPVSDVSRMIDRVAFLMELRRAVSQT</sequence>
<evidence type="ECO:0000313" key="5">
    <source>
        <dbReference type="Proteomes" id="UP000309340"/>
    </source>
</evidence>
<dbReference type="AlphaFoldDB" id="A0A4U0XS56"/>
<proteinExistence type="predicted"/>
<dbReference type="CDD" id="cd04301">
    <property type="entry name" value="NAT_SF"/>
    <property type="match status" value="1"/>
</dbReference>
<dbReference type="GO" id="GO:0016747">
    <property type="term" value="F:acyltransferase activity, transferring groups other than amino-acyl groups"/>
    <property type="evidence" value="ECO:0007669"/>
    <property type="project" value="InterPro"/>
</dbReference>
<reference evidence="4 5" key="1">
    <citation type="submission" date="2017-03" db="EMBL/GenBank/DDBJ databases">
        <title>Genomes of endolithic fungi from Antarctica.</title>
        <authorList>
            <person name="Coleine C."/>
            <person name="Masonjones S."/>
            <person name="Stajich J.E."/>
        </authorList>
    </citation>
    <scope>NUCLEOTIDE SEQUENCE [LARGE SCALE GENOMIC DNA]</scope>
    <source>
        <strain evidence="4 5">CCFEE 5184</strain>
    </source>
</reference>
<dbReference type="Proteomes" id="UP000309340">
    <property type="component" value="Unassembled WGS sequence"/>
</dbReference>
<protein>
    <recommendedName>
        <fullName evidence="3">N-acetyltransferase domain-containing protein</fullName>
    </recommendedName>
</protein>